<evidence type="ECO:0000313" key="2">
    <source>
        <dbReference type="EMBL" id="ASU14808.1"/>
    </source>
</evidence>
<keyword evidence="1" id="KW-0812">Transmembrane</keyword>
<reference evidence="2 3" key="1">
    <citation type="submission" date="2017-08" db="EMBL/GenBank/DDBJ databases">
        <title>The complete genome sequence of a Mycoplasma hyopneumoniae isolate in Korea.</title>
        <authorList>
            <person name="Han J."/>
            <person name="Lee N."/>
        </authorList>
    </citation>
    <scope>NUCLEOTIDE SEQUENCE [LARGE SCALE GENOMIC DNA]</scope>
    <source>
        <strain evidence="2 3">KM014</strain>
    </source>
</reference>
<keyword evidence="1" id="KW-1133">Transmembrane helix</keyword>
<keyword evidence="1" id="KW-0472">Membrane</keyword>
<gene>
    <name evidence="2" type="ORF">CIB43_00925</name>
</gene>
<accession>A0A223MB54</accession>
<proteinExistence type="predicted"/>
<protein>
    <submittedName>
        <fullName evidence="2">Uncharacterized protein</fullName>
    </submittedName>
</protein>
<dbReference type="Proteomes" id="UP000215452">
    <property type="component" value="Chromosome"/>
</dbReference>
<evidence type="ECO:0000313" key="3">
    <source>
        <dbReference type="Proteomes" id="UP000215452"/>
    </source>
</evidence>
<name>A0A223MB54_MESHO</name>
<sequence>MRKKELKKQLVELYDFETSELENKSEIELEKLLQKSKNEAIILKNNPNKFFYIKSMPKPKEIQTKTSTKAGWIVFFAFIGVLLLAFILFMTLAFINIGGNNGTF</sequence>
<organism evidence="2 3">
    <name type="scientific">Mesomycoplasma hyopneumoniae</name>
    <name type="common">Mycoplasma hyopneumoniae</name>
    <dbReference type="NCBI Taxonomy" id="2099"/>
    <lineage>
        <taxon>Bacteria</taxon>
        <taxon>Bacillati</taxon>
        <taxon>Mycoplasmatota</taxon>
        <taxon>Mycoplasmoidales</taxon>
        <taxon>Metamycoplasmataceae</taxon>
        <taxon>Mesomycoplasma</taxon>
    </lineage>
</organism>
<evidence type="ECO:0000256" key="1">
    <source>
        <dbReference type="SAM" id="Phobius"/>
    </source>
</evidence>
<dbReference type="AlphaFoldDB" id="A0A223MB54"/>
<feature type="transmembrane region" description="Helical" evidence="1">
    <location>
        <begin position="70"/>
        <end position="95"/>
    </location>
</feature>
<dbReference type="EMBL" id="CP022714">
    <property type="protein sequence ID" value="ASU14808.1"/>
    <property type="molecule type" value="Genomic_DNA"/>
</dbReference>